<dbReference type="STRING" id="1280847.SAMN04488036_10214"/>
<proteinExistence type="predicted"/>
<evidence type="ECO:0000256" key="2">
    <source>
        <dbReference type="SAM" id="MobiDB-lite"/>
    </source>
</evidence>
<dbReference type="Proteomes" id="UP000198851">
    <property type="component" value="Unassembled WGS sequence"/>
</dbReference>
<dbReference type="EMBL" id="FOSZ01000002">
    <property type="protein sequence ID" value="SFK75150.1"/>
    <property type="molecule type" value="Genomic_DNA"/>
</dbReference>
<evidence type="ECO:0000313" key="5">
    <source>
        <dbReference type="Proteomes" id="UP000198851"/>
    </source>
</evidence>
<evidence type="ECO:0000256" key="1">
    <source>
        <dbReference type="SAM" id="Coils"/>
    </source>
</evidence>
<dbReference type="PANTHER" id="PTHR30386:SF17">
    <property type="entry name" value="ALKALINE PROTEASE SECRETION PROTEIN APRE"/>
    <property type="match status" value="1"/>
</dbReference>
<keyword evidence="3" id="KW-0812">Transmembrane</keyword>
<feature type="compositionally biased region" description="Polar residues" evidence="2">
    <location>
        <begin position="1"/>
        <end position="11"/>
    </location>
</feature>
<feature type="transmembrane region" description="Helical" evidence="3">
    <location>
        <begin position="41"/>
        <end position="60"/>
    </location>
</feature>
<dbReference type="PANTHER" id="PTHR30386">
    <property type="entry name" value="MEMBRANE FUSION SUBUNIT OF EMRAB-TOLC MULTIDRUG EFFLUX PUMP"/>
    <property type="match status" value="1"/>
</dbReference>
<dbReference type="InterPro" id="IPR050739">
    <property type="entry name" value="MFP"/>
</dbReference>
<keyword evidence="3" id="KW-0472">Membrane</keyword>
<dbReference type="PRINTS" id="PR01490">
    <property type="entry name" value="RTXTOXIND"/>
</dbReference>
<protein>
    <submittedName>
        <fullName evidence="4">Type I secretion membrane fusion protein, HlyD family</fullName>
    </submittedName>
</protein>
<keyword evidence="3" id="KW-1133">Transmembrane helix</keyword>
<name>A0A1I4C3H0_9RHOB</name>
<sequence>MTPKPDQSGTENFDAPPPEALSPVTDPIVPDAVMRPLRTGFTVVVLTCIVFVIWAMTAPLTTSIHANGHLYAPEPSFDIQHPFGGDIAEVHVREHENVVAGQILMQMDVTSEQAQKDELEESLRLLQEERDALEWALDHDRAQLLKPDWQGSTSPSIGPVQANHMTAAPKIPENQQVWRIRNMLETLNVRRAATAMTADAMRARAEGLENSLAARLDRKASMEARFDRYSRLVKSGALRATDNDTLLESMLDLDASILGERAEAAALRSQAEQVSLQVKADALDLRQRLLDRQSQVAEAIPRLRAQILRLDAVIRNAELRAPSDGTIARLFYDTNEMFVPRGETVLTLTSPTRQHEVAFVVPPHAIDQTRVGLQGTLTVSSLPQRNHPKVDVKIRSLSPEARRNREGVIVGYDGIAEIDPNDLVDLDKQLGSDFALFIDMPVTLIFAGRETTFSDYLVGPFLDFLAKAMQD</sequence>
<reference evidence="5" key="1">
    <citation type="submission" date="2016-10" db="EMBL/GenBank/DDBJ databases">
        <authorList>
            <person name="Varghese N."/>
            <person name="Submissions S."/>
        </authorList>
    </citation>
    <scope>NUCLEOTIDE SEQUENCE [LARGE SCALE GENOMIC DNA]</scope>
    <source>
        <strain evidence="5">DSM 28453</strain>
    </source>
</reference>
<keyword evidence="1" id="KW-0175">Coiled coil</keyword>
<dbReference type="AlphaFoldDB" id="A0A1I4C3H0"/>
<dbReference type="OrthoDB" id="7822484at2"/>
<feature type="region of interest" description="Disordered" evidence="2">
    <location>
        <begin position="1"/>
        <end position="24"/>
    </location>
</feature>
<gene>
    <name evidence="4" type="ORF">SAMN04488036_10214</name>
</gene>
<organism evidence="4 5">
    <name type="scientific">Shimia haliotis</name>
    <dbReference type="NCBI Taxonomy" id="1280847"/>
    <lineage>
        <taxon>Bacteria</taxon>
        <taxon>Pseudomonadati</taxon>
        <taxon>Pseudomonadota</taxon>
        <taxon>Alphaproteobacteria</taxon>
        <taxon>Rhodobacterales</taxon>
        <taxon>Roseobacteraceae</taxon>
    </lineage>
</organism>
<feature type="coiled-coil region" evidence="1">
    <location>
        <begin position="109"/>
        <end position="143"/>
    </location>
</feature>
<accession>A0A1I4C3H0</accession>
<dbReference type="RefSeq" id="WP_139216145.1">
    <property type="nucleotide sequence ID" value="NZ_FOSZ01000002.1"/>
</dbReference>
<evidence type="ECO:0000313" key="4">
    <source>
        <dbReference type="EMBL" id="SFK75150.1"/>
    </source>
</evidence>
<keyword evidence="5" id="KW-1185">Reference proteome</keyword>
<evidence type="ECO:0000256" key="3">
    <source>
        <dbReference type="SAM" id="Phobius"/>
    </source>
</evidence>